<dbReference type="Proteomes" id="UP001595960">
    <property type="component" value="Unassembled WGS sequence"/>
</dbReference>
<gene>
    <name evidence="4" type="ORF">ACFPER_14505</name>
</gene>
<dbReference type="RefSeq" id="WP_204394937.1">
    <property type="nucleotide sequence ID" value="NZ_JAFBBW010000001.1"/>
</dbReference>
<dbReference type="Gene3D" id="2.60.200.20">
    <property type="match status" value="1"/>
</dbReference>
<organism evidence="4 5">
    <name type="scientific">Agromyces aurantiacus</name>
    <dbReference type="NCBI Taxonomy" id="165814"/>
    <lineage>
        <taxon>Bacteria</taxon>
        <taxon>Bacillati</taxon>
        <taxon>Actinomycetota</taxon>
        <taxon>Actinomycetes</taxon>
        <taxon>Micrococcales</taxon>
        <taxon>Microbacteriaceae</taxon>
        <taxon>Agromyces</taxon>
    </lineage>
</organism>
<protein>
    <submittedName>
        <fullName evidence="4">FHA domain-containing protein</fullName>
    </submittedName>
</protein>
<name>A0ABV9R796_9MICO</name>
<feature type="region of interest" description="Disordered" evidence="2">
    <location>
        <begin position="283"/>
        <end position="304"/>
    </location>
</feature>
<dbReference type="SUPFAM" id="SSF49879">
    <property type="entry name" value="SMAD/FHA domain"/>
    <property type="match status" value="1"/>
</dbReference>
<dbReference type="PROSITE" id="PS50006">
    <property type="entry name" value="FHA_DOMAIN"/>
    <property type="match status" value="1"/>
</dbReference>
<evidence type="ECO:0000259" key="3">
    <source>
        <dbReference type="PROSITE" id="PS50006"/>
    </source>
</evidence>
<dbReference type="InterPro" id="IPR008984">
    <property type="entry name" value="SMAD_FHA_dom_sf"/>
</dbReference>
<accession>A0ABV9R796</accession>
<feature type="domain" description="FHA" evidence="3">
    <location>
        <begin position="321"/>
        <end position="377"/>
    </location>
</feature>
<feature type="compositionally biased region" description="Low complexity" evidence="2">
    <location>
        <begin position="291"/>
        <end position="304"/>
    </location>
</feature>
<proteinExistence type="predicted"/>
<evidence type="ECO:0000256" key="1">
    <source>
        <dbReference type="ARBA" id="ARBA00022553"/>
    </source>
</evidence>
<evidence type="ECO:0000256" key="2">
    <source>
        <dbReference type="SAM" id="MobiDB-lite"/>
    </source>
</evidence>
<comment type="caution">
    <text evidence="4">The sequence shown here is derived from an EMBL/GenBank/DDBJ whole genome shotgun (WGS) entry which is preliminary data.</text>
</comment>
<keyword evidence="5" id="KW-1185">Reference proteome</keyword>
<dbReference type="Pfam" id="PF00498">
    <property type="entry name" value="FHA"/>
    <property type="match status" value="1"/>
</dbReference>
<reference evidence="5" key="1">
    <citation type="journal article" date="2019" name="Int. J. Syst. Evol. Microbiol.">
        <title>The Global Catalogue of Microorganisms (GCM) 10K type strain sequencing project: providing services to taxonomists for standard genome sequencing and annotation.</title>
        <authorList>
            <consortium name="The Broad Institute Genomics Platform"/>
            <consortium name="The Broad Institute Genome Sequencing Center for Infectious Disease"/>
            <person name="Wu L."/>
            <person name="Ma J."/>
        </authorList>
    </citation>
    <scope>NUCLEOTIDE SEQUENCE [LARGE SCALE GENOMIC DNA]</scope>
    <source>
        <strain evidence="5">CGMCC 1.12192</strain>
    </source>
</reference>
<dbReference type="EMBL" id="JBHSJC010000002">
    <property type="protein sequence ID" value="MFC4830013.1"/>
    <property type="molecule type" value="Genomic_DNA"/>
</dbReference>
<dbReference type="InterPro" id="IPR000253">
    <property type="entry name" value="FHA_dom"/>
</dbReference>
<evidence type="ECO:0000313" key="5">
    <source>
        <dbReference type="Proteomes" id="UP001595960"/>
    </source>
</evidence>
<evidence type="ECO:0000313" key="4">
    <source>
        <dbReference type="EMBL" id="MFC4830013.1"/>
    </source>
</evidence>
<sequence length="414" mass="42988">MAEYRPDDGGRWVIALREDALLMLPADRADDLASLWPRLGAADAATQVIDRLAAGGVASVPSFALVVRERASGTARAVVRGALTVRLGDVEVSGEQVSTWQERVVGGAPAVRVSAAAPIRGDDGAPRPANPVRLPLIGGAVLASEVEWAGDEATRPVDLHRRDDGSSAQVVAAPVPVPSSATVDERSHERPDERTMVPEDTVVGFSRTERPQIPPRAERVPSAADVRDDPSVDTTVIVPPPGIAADASAAPPAVPSAEPPRSALGDHDGLTVASADIRRLREQRETERAGVRPGAAAPGAATPSLALRLPDGSIEPIVGELVLGRAPAIGRVVGARVPRTVVIGAGDPDISRTHLRVVVEGGTAVVTDLESRNGTHVVAPGLPPVRLRPAEPTPVLPETVIDLGGGWTIQVVTR</sequence>
<feature type="region of interest" description="Disordered" evidence="2">
    <location>
        <begin position="247"/>
        <end position="268"/>
    </location>
</feature>
<keyword evidence="1" id="KW-0597">Phosphoprotein</keyword>